<keyword evidence="2" id="KW-0808">Transferase</keyword>
<dbReference type="InterPro" id="IPR050834">
    <property type="entry name" value="Glycosyltransf_2"/>
</dbReference>
<reference evidence="2 3" key="1">
    <citation type="submission" date="2016-11" db="EMBL/GenBank/DDBJ databases">
        <authorList>
            <person name="Jaros S."/>
            <person name="Januszkiewicz K."/>
            <person name="Wedrychowicz H."/>
        </authorList>
    </citation>
    <scope>NUCLEOTIDE SEQUENCE [LARGE SCALE GENOMIC DNA]</scope>
    <source>
        <strain evidence="2 3">DSM 26897</strain>
    </source>
</reference>
<sequence length="311" mass="35242">MHPPVTPPLISVVLATYNGERFLATQLDAIFAQTYSNIEVIASDDASTDGTWALLQQYAARHPNMQVTRNEQNLGYIQNFDQACRKASGYFIALCDQDDYWLPQKLEHLQAAIGNHALVHADSAICNAALESTGVRTSQRGHYQPLYSCLQQAVVCRIYGHATLFRSELLDKALPFPGMLPHDWWICFHATLHGGIAYLPEVLVHYRQHAHNAVGAVGENSRANRKRIAKAEQAAKARQRMAAFYQACPESLPFEKKVLGRLAASYQDFRFASNWKRMTLFSRYQGLLLAVKKRTRLRNWLFCLKMFGKVQ</sequence>
<keyword evidence="3" id="KW-1185">Reference proteome</keyword>
<feature type="domain" description="Glycosyltransferase 2-like" evidence="1">
    <location>
        <begin position="11"/>
        <end position="172"/>
    </location>
</feature>
<accession>A0A1M5GTN4</accession>
<dbReference type="GO" id="GO:0016740">
    <property type="term" value="F:transferase activity"/>
    <property type="evidence" value="ECO:0007669"/>
    <property type="project" value="UniProtKB-KW"/>
</dbReference>
<evidence type="ECO:0000313" key="3">
    <source>
        <dbReference type="Proteomes" id="UP000184368"/>
    </source>
</evidence>
<dbReference type="CDD" id="cd04196">
    <property type="entry name" value="GT_2_like_d"/>
    <property type="match status" value="1"/>
</dbReference>
<evidence type="ECO:0000313" key="2">
    <source>
        <dbReference type="EMBL" id="SHG07038.1"/>
    </source>
</evidence>
<dbReference type="AlphaFoldDB" id="A0A1M5GTN4"/>
<dbReference type="Gene3D" id="3.90.550.10">
    <property type="entry name" value="Spore Coat Polysaccharide Biosynthesis Protein SpsA, Chain A"/>
    <property type="match status" value="1"/>
</dbReference>
<dbReference type="STRING" id="1302690.BUE76_02525"/>
<dbReference type="OrthoDB" id="9802649at2"/>
<proteinExistence type="predicted"/>
<dbReference type="RefSeq" id="WP_073046590.1">
    <property type="nucleotide sequence ID" value="NZ_FQUO01000017.1"/>
</dbReference>
<dbReference type="Pfam" id="PF00535">
    <property type="entry name" value="Glycos_transf_2"/>
    <property type="match status" value="1"/>
</dbReference>
<gene>
    <name evidence="2" type="ORF">SAMN05444008_11752</name>
</gene>
<organism evidence="2 3">
    <name type="scientific">Cnuella takakiae</name>
    <dbReference type="NCBI Taxonomy" id="1302690"/>
    <lineage>
        <taxon>Bacteria</taxon>
        <taxon>Pseudomonadati</taxon>
        <taxon>Bacteroidota</taxon>
        <taxon>Chitinophagia</taxon>
        <taxon>Chitinophagales</taxon>
        <taxon>Chitinophagaceae</taxon>
        <taxon>Cnuella</taxon>
    </lineage>
</organism>
<dbReference type="EMBL" id="FQUO01000017">
    <property type="protein sequence ID" value="SHG07038.1"/>
    <property type="molecule type" value="Genomic_DNA"/>
</dbReference>
<dbReference type="InterPro" id="IPR029044">
    <property type="entry name" value="Nucleotide-diphossugar_trans"/>
</dbReference>
<dbReference type="SUPFAM" id="SSF53448">
    <property type="entry name" value="Nucleotide-diphospho-sugar transferases"/>
    <property type="match status" value="1"/>
</dbReference>
<name>A0A1M5GTN4_9BACT</name>
<evidence type="ECO:0000259" key="1">
    <source>
        <dbReference type="Pfam" id="PF00535"/>
    </source>
</evidence>
<dbReference type="PANTHER" id="PTHR43685">
    <property type="entry name" value="GLYCOSYLTRANSFERASE"/>
    <property type="match status" value="1"/>
</dbReference>
<dbReference type="PANTHER" id="PTHR43685:SF11">
    <property type="entry name" value="GLYCOSYLTRANSFERASE TAGX-RELATED"/>
    <property type="match status" value="1"/>
</dbReference>
<protein>
    <submittedName>
        <fullName evidence="2">Glycosyltransferase involved in cell wall bisynthesis</fullName>
    </submittedName>
</protein>
<dbReference type="InterPro" id="IPR001173">
    <property type="entry name" value="Glyco_trans_2-like"/>
</dbReference>
<dbReference type="Proteomes" id="UP000184368">
    <property type="component" value="Unassembled WGS sequence"/>
</dbReference>